<name>A0A3A4A111_9ACTN</name>
<organism evidence="1 2">
    <name type="scientific">Bailinhaonella thermotolerans</name>
    <dbReference type="NCBI Taxonomy" id="1070861"/>
    <lineage>
        <taxon>Bacteria</taxon>
        <taxon>Bacillati</taxon>
        <taxon>Actinomycetota</taxon>
        <taxon>Actinomycetes</taxon>
        <taxon>Streptosporangiales</taxon>
        <taxon>Streptosporangiaceae</taxon>
        <taxon>Bailinhaonella</taxon>
    </lineage>
</organism>
<protein>
    <submittedName>
        <fullName evidence="1">Uncharacterized protein</fullName>
    </submittedName>
</protein>
<dbReference type="EMBL" id="QZEY01000034">
    <property type="protein sequence ID" value="RJL19967.1"/>
    <property type="molecule type" value="Genomic_DNA"/>
</dbReference>
<evidence type="ECO:0000313" key="1">
    <source>
        <dbReference type="EMBL" id="RJL19967.1"/>
    </source>
</evidence>
<evidence type="ECO:0000313" key="2">
    <source>
        <dbReference type="Proteomes" id="UP000265768"/>
    </source>
</evidence>
<comment type="caution">
    <text evidence="1">The sequence shown here is derived from an EMBL/GenBank/DDBJ whole genome shotgun (WGS) entry which is preliminary data.</text>
</comment>
<proteinExistence type="predicted"/>
<reference evidence="1 2" key="1">
    <citation type="submission" date="2018-09" db="EMBL/GenBank/DDBJ databases">
        <title>YIM 75507 draft genome.</title>
        <authorList>
            <person name="Tang S."/>
            <person name="Feng Y."/>
        </authorList>
    </citation>
    <scope>NUCLEOTIDE SEQUENCE [LARGE SCALE GENOMIC DNA]</scope>
    <source>
        <strain evidence="1 2">YIM 75507</strain>
    </source>
</reference>
<accession>A0A3A4A111</accession>
<dbReference type="Proteomes" id="UP000265768">
    <property type="component" value="Unassembled WGS sequence"/>
</dbReference>
<keyword evidence="2" id="KW-1185">Reference proteome</keyword>
<gene>
    <name evidence="1" type="ORF">D5H75_39960</name>
</gene>
<sequence>MATSTAAPAAAAHATVTPCDRLRLTVVSMIALSRIGDVNPDPGRPQPAPNHAVAARDGYAWRPVFGSPEIGGRFLDHNPTVERKGDGTVLRTAQFVEDNGFQIDWPLWEADFGKRSPCYPGSDSH</sequence>
<dbReference type="AlphaFoldDB" id="A0A3A4A111"/>